<protein>
    <submittedName>
        <fullName evidence="1">Transcriptional regulator</fullName>
    </submittedName>
</protein>
<name>A0ABS2STL8_9BACI</name>
<proteinExistence type="predicted"/>
<dbReference type="RefSeq" id="WP_204465537.1">
    <property type="nucleotide sequence ID" value="NZ_JAFBCV010000004.1"/>
</dbReference>
<reference evidence="1" key="1">
    <citation type="submission" date="2021-01" db="EMBL/GenBank/DDBJ databases">
        <title>Genomic Encyclopedia of Type Strains, Phase IV (KMG-IV): sequencing the most valuable type-strain genomes for metagenomic binning, comparative biology and taxonomic classification.</title>
        <authorList>
            <person name="Goeker M."/>
        </authorList>
    </citation>
    <scope>NUCLEOTIDE SEQUENCE</scope>
    <source>
        <strain evidence="1">DSM 21943</strain>
    </source>
</reference>
<dbReference type="Proteomes" id="UP001179280">
    <property type="component" value="Unassembled WGS sequence"/>
</dbReference>
<evidence type="ECO:0000313" key="2">
    <source>
        <dbReference type="Proteomes" id="UP001179280"/>
    </source>
</evidence>
<evidence type="ECO:0000313" key="1">
    <source>
        <dbReference type="EMBL" id="MBM7838361.1"/>
    </source>
</evidence>
<keyword evidence="2" id="KW-1185">Reference proteome</keyword>
<dbReference type="EMBL" id="JAFBCV010000004">
    <property type="protein sequence ID" value="MBM7838361.1"/>
    <property type="molecule type" value="Genomic_DNA"/>
</dbReference>
<comment type="caution">
    <text evidence="1">The sequence shown here is derived from an EMBL/GenBank/DDBJ whole genome shotgun (WGS) entry which is preliminary data.</text>
</comment>
<gene>
    <name evidence="1" type="ORF">JOC54_001617</name>
</gene>
<sequence length="74" mass="8294">MFGLGKPRSRFGKWLDKNSISTVEFAEESGVGRNTIGIAANDKDYVPGASVTRKIMRTVRTIEEDAEVSDFWRV</sequence>
<accession>A0ABS2STL8</accession>
<organism evidence="1 2">
    <name type="scientific">Shouchella xiaoxiensis</name>
    <dbReference type="NCBI Taxonomy" id="766895"/>
    <lineage>
        <taxon>Bacteria</taxon>
        <taxon>Bacillati</taxon>
        <taxon>Bacillota</taxon>
        <taxon>Bacilli</taxon>
        <taxon>Bacillales</taxon>
        <taxon>Bacillaceae</taxon>
        <taxon>Shouchella</taxon>
    </lineage>
</organism>